<dbReference type="Proteomes" id="UP000249696">
    <property type="component" value="Unassembled WGS sequence"/>
</dbReference>
<reference evidence="1 2" key="1">
    <citation type="submission" date="2018-06" db="EMBL/GenBank/DDBJ databases">
        <title>Genomic Encyclopedia of Archaeal and Bacterial Type Strains, Phase II (KMG-II): from individual species to whole genera.</title>
        <authorList>
            <person name="Goeker M."/>
        </authorList>
    </citation>
    <scope>NUCLEOTIDE SEQUENCE [LARGE SCALE GENOMIC DNA]</scope>
    <source>
        <strain evidence="1 2">DSM 23522</strain>
    </source>
</reference>
<name>A0A327RCU6_9FLAO</name>
<sequence>MTYGEKWYVGEEIFSSILLSAVNSWIANHYTPQGQLNVDLDLWKSREYGKIKASIYGFTSDLHNLAINYCLLNETIENLEVNKHKTRLYVGLLLENYFTNIRSLYDFLFHLIKICLTDTQLKSFPGKDSLNNLISFSKKANNEDKLPLRVRQFLFDIQPYLEEIRTIRDAIIHKGKEIVITKKGDEILIRIPKSGLYSNDTIFPNILNCKETDYNMKDYLREMTISLFKNSEDLGLVILSELFEKGKFNWNIHSITNYCMEDFTKFMLKQEKTFG</sequence>
<gene>
    <name evidence="1" type="ORF">LV92_02639</name>
</gene>
<proteinExistence type="predicted"/>
<evidence type="ECO:0000313" key="1">
    <source>
        <dbReference type="EMBL" id="RAJ11707.1"/>
    </source>
</evidence>
<evidence type="ECO:0008006" key="3">
    <source>
        <dbReference type="Google" id="ProtNLM"/>
    </source>
</evidence>
<dbReference type="AlphaFoldDB" id="A0A327RCU6"/>
<accession>A0A327RCU6</accession>
<comment type="caution">
    <text evidence="1">The sequence shown here is derived from an EMBL/GenBank/DDBJ whole genome shotgun (WGS) entry which is preliminary data.</text>
</comment>
<dbReference type="EMBL" id="QLLN01000004">
    <property type="protein sequence ID" value="RAJ11707.1"/>
    <property type="molecule type" value="Genomic_DNA"/>
</dbReference>
<evidence type="ECO:0000313" key="2">
    <source>
        <dbReference type="Proteomes" id="UP000249696"/>
    </source>
</evidence>
<keyword evidence="2" id="KW-1185">Reference proteome</keyword>
<protein>
    <recommendedName>
        <fullName evidence="3">Cthe-2314-like HEPN domain-containing protein</fullName>
    </recommendedName>
</protein>
<organism evidence="1 2">
    <name type="scientific">Arenibacter echinorum</name>
    <dbReference type="NCBI Taxonomy" id="440515"/>
    <lineage>
        <taxon>Bacteria</taxon>
        <taxon>Pseudomonadati</taxon>
        <taxon>Bacteroidota</taxon>
        <taxon>Flavobacteriia</taxon>
        <taxon>Flavobacteriales</taxon>
        <taxon>Flavobacteriaceae</taxon>
        <taxon>Arenibacter</taxon>
    </lineage>
</organism>